<name>Q9M294_ARATH</name>
<dbReference type="EMBL" id="AL138640">
    <property type="protein sequence ID" value="CAB86453.1"/>
    <property type="molecule type" value="Genomic_DNA"/>
</dbReference>
<sequence>MSLADLPDDIFQIIVKKFGDEDAYYLAPVILTNKQGRDIGLSKEVVQSANLTALCLEPQKIFPCGVARTFFTHCLDVENHQAVYYEALRLITRERDISGSLALLNQLVPTHESANVAYAMFQMCAGRGDLAGATFDMIFDELGDRLWFNNYSPDLEMECEGLIETLFSYEPPNEDTFDPIWEFAYSERICVRDCAYWYEEEFYCEGCYIFNAALRICEIL</sequence>
<evidence type="ECO:0000313" key="1">
    <source>
        <dbReference type="EMBL" id="CAB86453.1"/>
    </source>
</evidence>
<proteinExistence type="predicted"/>
<gene>
    <name evidence="1" type="primary">T12K4_150</name>
</gene>
<reference evidence="1" key="3">
    <citation type="submission" date="2000-04" db="EMBL/GenBank/DDBJ databases">
        <authorList>
            <person name="EU Arabidopsis sequencing project"/>
        </authorList>
    </citation>
    <scope>NUCLEOTIDE SEQUENCE</scope>
</reference>
<organism evidence="1">
    <name type="scientific">Arabidopsis thaliana</name>
    <name type="common">Mouse-ear cress</name>
    <dbReference type="NCBI Taxonomy" id="3702"/>
    <lineage>
        <taxon>Eukaryota</taxon>
        <taxon>Viridiplantae</taxon>
        <taxon>Streptophyta</taxon>
        <taxon>Embryophyta</taxon>
        <taxon>Tracheophyta</taxon>
        <taxon>Spermatophyta</taxon>
        <taxon>Magnoliopsida</taxon>
        <taxon>eudicotyledons</taxon>
        <taxon>Gunneridae</taxon>
        <taxon>Pentapetalae</taxon>
        <taxon>rosids</taxon>
        <taxon>malvids</taxon>
        <taxon>Brassicales</taxon>
        <taxon>Brassicaceae</taxon>
        <taxon>Camelineae</taxon>
        <taxon>Arabidopsis</taxon>
    </lineage>
</organism>
<protein>
    <submittedName>
        <fullName evidence="1">Uncharacterized protein</fullName>
    </submittedName>
</protein>
<dbReference type="PIR" id="T47328">
    <property type="entry name" value="T47328"/>
</dbReference>
<accession>Q9M294</accession>
<dbReference type="AlphaFoldDB" id="Q9M294"/>
<reference evidence="1" key="2">
    <citation type="submission" date="2000-02" db="EMBL/GenBank/DDBJ databases">
        <authorList>
            <person name="Monfort A."/>
            <person name="Casacuberta E."/>
            <person name="Puigdomenech P."/>
            <person name="Mewes H.W."/>
            <person name="Rudd S."/>
            <person name="Lemcke K."/>
            <person name="Mayer K.F.X."/>
            <person name="Quetier F."/>
            <person name="Salanoubat M."/>
        </authorList>
    </citation>
    <scope>NUCLEOTIDE SEQUENCE</scope>
</reference>
<reference key="1">
    <citation type="journal article" date="2000" name="Nature">
        <title>Sequence and analysis of chromosome 3 of the plant Arabidopsis thaliana.</title>
        <authorList>
            <consortium name="European Union Chromosome 3 Arabidopsis Sequencing Consortium"/>
            <consortium name="Institute for Genomic Research"/>
            <consortium name="Kazusa DNA Research Institute"/>
            <person name="Salanoubat M."/>
            <person name="Lemcke K."/>
            <person name="Rieger M."/>
            <person name="Ansorge W."/>
            <person name="Unseld M."/>
            <person name="Fartmann B."/>
            <person name="Valle G."/>
            <person name="Blocker H."/>
            <person name="Perez-Alonso M."/>
            <person name="Obermaier B."/>
            <person name="Delseny M."/>
            <person name="Boutry M."/>
            <person name="Grivell L.A."/>
            <person name="Mache R."/>
            <person name="Puigdomenech P."/>
            <person name="De Simone V."/>
            <person name="Choisne N."/>
            <person name="Artiguenave F."/>
            <person name="Robert C."/>
            <person name="Brottier P."/>
            <person name="Wincker P."/>
            <person name="Cattolico L."/>
            <person name="Weissenbach J."/>
            <person name="Saurin W."/>
            <person name="Quetier F."/>
            <person name="Schafer M."/>
            <person name="Muller-Auer S."/>
            <person name="Gabel C."/>
            <person name="Fuchs M."/>
            <person name="Benes V."/>
            <person name="Wurmbach E."/>
            <person name="Drzonek H."/>
            <person name="Erfle H."/>
            <person name="Jordan N."/>
            <person name="Bangert S."/>
            <person name="Wiedelmann R."/>
            <person name="Kranz H."/>
            <person name="Voss H."/>
            <person name="Holland R."/>
            <person name="Brandt P."/>
            <person name="Nyakatura G."/>
            <person name="Vezzi A."/>
            <person name="D'Angelo M."/>
            <person name="Pallavicini A."/>
            <person name="Toppo S."/>
            <person name="Simionati B."/>
            <person name="Conrad A."/>
            <person name="Hornischer K."/>
            <person name="Kauer G."/>
            <person name="Lohnert T.H."/>
            <person name="Nordsiek G."/>
            <person name="Reichelt J."/>
            <person name="Scharfe M."/>
            <person name="Schon O."/>
            <person name="Bargues M."/>
            <person name="Terol J."/>
            <person name="Climent J."/>
            <person name="Navarro P."/>
            <person name="Collado C."/>
            <person name="Perez-Perez A."/>
            <person name="Ottenwalder B."/>
            <person name="Duchemin D."/>
            <person name="Cooke R."/>
            <person name="Laudie M."/>
            <person name="Berger-Llauro C."/>
            <person name="Purnelle B."/>
            <person name="Masuy D."/>
            <person name="de Haan M."/>
            <person name="Maarse A.C."/>
            <person name="Alcaraz J.P."/>
            <person name="Cottet A."/>
            <person name="Casacuberta E."/>
            <person name="Monfort A."/>
            <person name="Argiriou A."/>
            <person name="flores M."/>
            <person name="Liguori R."/>
            <person name="Vitale D."/>
            <person name="Mannhaupt G."/>
            <person name="Haase D."/>
            <person name="Schoof H."/>
            <person name="Rudd S."/>
            <person name="Zaccaria P."/>
            <person name="Mewes H.W."/>
            <person name="Mayer K.F."/>
            <person name="Kaul S."/>
            <person name="Town C.D."/>
            <person name="Koo H.L."/>
            <person name="Tallon L.J."/>
            <person name="Jenkins J."/>
            <person name="Rooney T."/>
            <person name="Rizzo M."/>
            <person name="Walts A."/>
            <person name="Utterback T."/>
            <person name="Fujii C.Y."/>
            <person name="Shea T.P."/>
            <person name="Creasy T.H."/>
            <person name="Haas B."/>
            <person name="Maiti R."/>
            <person name="Wu D."/>
            <person name="Peterson J."/>
            <person name="Van Aken S."/>
            <person name="Pai G."/>
            <person name="Militscher J."/>
            <person name="Sellers P."/>
            <person name="Gill J.E."/>
            <person name="Feldblyum T.V."/>
            <person name="Preuss D."/>
            <person name="Lin X."/>
            <person name="Nierman W.C."/>
            <person name="Salzberg S.L."/>
            <person name="White O."/>
            <person name="Venter J.C."/>
            <person name="Fraser C.M."/>
            <person name="Kaneko T."/>
            <person name="Nakamura Y."/>
            <person name="Sato S."/>
            <person name="Kato T."/>
            <person name="Asamizu E."/>
            <person name="Sasamoto S."/>
            <person name="Kimura T."/>
            <person name="Idesawa K."/>
            <person name="Kawashima K."/>
            <person name="Kishida Y."/>
            <person name="Kiyokawa C."/>
            <person name="Kohara M."/>
            <person name="Matsumoto M."/>
            <person name="Matsuno A."/>
            <person name="Muraki A."/>
            <person name="Nakayama S."/>
            <person name="Nakazaki N."/>
            <person name="Shinpo S."/>
            <person name="Takeuchi C."/>
            <person name="Wada T."/>
            <person name="Watanabe A."/>
            <person name="Yamada M."/>
            <person name="Yasuda M."/>
            <person name="Tabata S."/>
        </authorList>
    </citation>
    <scope>NUCLEOTIDE SEQUENCE [LARGE SCALE GENOMIC DNA]</scope>
    <source>
        <strain>cv. Columbia</strain>
    </source>
</reference>